<keyword evidence="3" id="KW-1185">Reference proteome</keyword>
<dbReference type="Pfam" id="PF20654">
    <property type="entry name" value="Sec3_C-term"/>
    <property type="match status" value="1"/>
</dbReference>
<name>A0A098VXF9_9MICR</name>
<dbReference type="VEuPathDB" id="MicrosporidiaDB:DI09_178p10"/>
<evidence type="ECO:0000259" key="1">
    <source>
        <dbReference type="Pfam" id="PF20654"/>
    </source>
</evidence>
<dbReference type="AlphaFoldDB" id="A0A098VXF9"/>
<protein>
    <recommendedName>
        <fullName evidence="1">Exocyst complex component Sec3 C-terminal domain-containing protein</fullName>
    </recommendedName>
</protein>
<comment type="caution">
    <text evidence="2">The sequence shown here is derived from an EMBL/GenBank/DDBJ whole genome shotgun (WGS) entry which is preliminary data.</text>
</comment>
<dbReference type="Proteomes" id="UP000029725">
    <property type="component" value="Unassembled WGS sequence"/>
</dbReference>
<evidence type="ECO:0000313" key="2">
    <source>
        <dbReference type="EMBL" id="KGG52406.1"/>
    </source>
</evidence>
<reference evidence="2 3" key="1">
    <citation type="submission" date="2014-04" db="EMBL/GenBank/DDBJ databases">
        <title>A new species of microsporidia sheds light on the evolution of extreme parasitism.</title>
        <authorList>
            <person name="Haag K.L."/>
            <person name="James T.Y."/>
            <person name="Larsson R."/>
            <person name="Schaer T.M."/>
            <person name="Refardt D."/>
            <person name="Pombert J.-F."/>
            <person name="Ebert D."/>
        </authorList>
    </citation>
    <scope>NUCLEOTIDE SEQUENCE [LARGE SCALE GENOMIC DNA]</scope>
    <source>
        <strain evidence="2 3">UGP3</strain>
        <tissue evidence="2">Spores</tissue>
    </source>
</reference>
<evidence type="ECO:0000313" key="3">
    <source>
        <dbReference type="Proteomes" id="UP000029725"/>
    </source>
</evidence>
<dbReference type="InterPro" id="IPR048628">
    <property type="entry name" value="Sec3_C"/>
</dbReference>
<dbReference type="GeneID" id="25258705"/>
<dbReference type="HOGENOM" id="CLU_1928119_0_0_1"/>
<accession>A0A098VXF9</accession>
<feature type="domain" description="Exocyst complex component Sec3 C-terminal" evidence="1">
    <location>
        <begin position="32"/>
        <end position="96"/>
    </location>
</feature>
<organism evidence="2 3">
    <name type="scientific">Mitosporidium daphniae</name>
    <dbReference type="NCBI Taxonomy" id="1485682"/>
    <lineage>
        <taxon>Eukaryota</taxon>
        <taxon>Fungi</taxon>
        <taxon>Fungi incertae sedis</taxon>
        <taxon>Microsporidia</taxon>
        <taxon>Mitosporidium</taxon>
    </lineage>
</organism>
<sequence>MEVSLSECIKQASSSYAKASAHNILRGSEDISYSSSMSAIAKVVSGWCLKDVRKWAEELRARVSKHFSPSRKVLPELEVKIWKEIEKESLAIFKFLSEQTGKKISPFKDEELVRLLRDLQEKKDLNFIIKN</sequence>
<dbReference type="RefSeq" id="XP_013238842.1">
    <property type="nucleotide sequence ID" value="XM_013383388.1"/>
</dbReference>
<proteinExistence type="predicted"/>
<dbReference type="EMBL" id="JMKJ01000086">
    <property type="protein sequence ID" value="KGG52406.1"/>
    <property type="molecule type" value="Genomic_DNA"/>
</dbReference>
<gene>
    <name evidence="2" type="ORF">DI09_178p10</name>
</gene>